<feature type="transmembrane region" description="Helical" evidence="11">
    <location>
        <begin position="28"/>
        <end position="47"/>
    </location>
</feature>
<feature type="transmembrane region" description="Helical" evidence="11">
    <location>
        <begin position="352"/>
        <end position="371"/>
    </location>
</feature>
<dbReference type="GO" id="GO:0015297">
    <property type="term" value="F:antiporter activity"/>
    <property type="evidence" value="ECO:0007669"/>
    <property type="project" value="UniProtKB-KW"/>
</dbReference>
<sequence>MQFILYLLLILLFTKVAGHLSVRLGQPAVLGKLIAGIVLGPAVLGWVQNDSLIHNMSEIGVLLLMFIAGLETDLDQLRRNWKPAVAVAVGGIILPLICGFGVGEAFGFSVHEGWFLGIILSATSVSITVQVLKDMNKLNTREGSTILGAAVLDDVLVVVLLAVVMSIFGMGGETSLGLLVGKKLVFFVVAILGGWFVVPWIMKILAPLKVTEAVITTALIICFGFAYFADMLGMAGIIGAFAAGIAIAQTSFKHVVEEKVEPIAYSIFVPVFFVSIGLNVSFEGVGQQLGFVVVLTLIALVTKLIGGGLGARLTGFDNRSALAIGSGMISRGEVALIIAATGLQTGLLAQQYFTSVIIAIILTTLASPPILKLCFSDKRESSAHDIEKKVSTDKS</sequence>
<name>A0AAP4E9U4_PAEPO</name>
<keyword evidence="6 11" id="KW-1133">Transmembrane helix</keyword>
<feature type="domain" description="Cation/H+ exchanger transmembrane" evidence="12">
    <location>
        <begin position="9"/>
        <end position="369"/>
    </location>
</feature>
<evidence type="ECO:0000256" key="2">
    <source>
        <dbReference type="ARBA" id="ARBA00005551"/>
    </source>
</evidence>
<feature type="transmembrane region" description="Helical" evidence="11">
    <location>
        <begin position="264"/>
        <end position="282"/>
    </location>
</feature>
<feature type="transmembrane region" description="Helical" evidence="11">
    <location>
        <begin position="234"/>
        <end position="252"/>
    </location>
</feature>
<dbReference type="Pfam" id="PF00999">
    <property type="entry name" value="Na_H_Exchanger"/>
    <property type="match status" value="1"/>
</dbReference>
<comment type="similarity">
    <text evidence="2">Belongs to the monovalent cation:proton antiporter 2 (CPA2) transporter (TC 2.A.37) family.</text>
</comment>
<dbReference type="InterPro" id="IPR038770">
    <property type="entry name" value="Na+/solute_symporter_sf"/>
</dbReference>
<evidence type="ECO:0000256" key="3">
    <source>
        <dbReference type="ARBA" id="ARBA00022448"/>
    </source>
</evidence>
<evidence type="ECO:0000256" key="1">
    <source>
        <dbReference type="ARBA" id="ARBA00004141"/>
    </source>
</evidence>
<comment type="caution">
    <text evidence="13">The sequence shown here is derived from an EMBL/GenBank/DDBJ whole genome shotgun (WGS) entry which is preliminary data.</text>
</comment>
<dbReference type="GO" id="GO:1902600">
    <property type="term" value="P:proton transmembrane transport"/>
    <property type="evidence" value="ECO:0007669"/>
    <property type="project" value="InterPro"/>
</dbReference>
<dbReference type="Proteomes" id="UP001229409">
    <property type="component" value="Unassembled WGS sequence"/>
</dbReference>
<dbReference type="GO" id="GO:0008324">
    <property type="term" value="F:monoatomic cation transmembrane transporter activity"/>
    <property type="evidence" value="ECO:0007669"/>
    <property type="project" value="InterPro"/>
</dbReference>
<dbReference type="AlphaFoldDB" id="A0AAP4E9U4"/>
<keyword evidence="5 11" id="KW-0812">Transmembrane</keyword>
<keyword evidence="4" id="KW-0050">Antiport</keyword>
<dbReference type="GO" id="GO:0016020">
    <property type="term" value="C:membrane"/>
    <property type="evidence" value="ECO:0007669"/>
    <property type="project" value="UniProtKB-SubCell"/>
</dbReference>
<feature type="transmembrane region" description="Helical" evidence="11">
    <location>
        <begin position="144"/>
        <end position="170"/>
    </location>
</feature>
<evidence type="ECO:0000256" key="7">
    <source>
        <dbReference type="ARBA" id="ARBA00023053"/>
    </source>
</evidence>
<proteinExistence type="inferred from homology"/>
<accession>A0AAP4E9U4</accession>
<evidence type="ECO:0000313" key="13">
    <source>
        <dbReference type="EMBL" id="MDH2331295.1"/>
    </source>
</evidence>
<evidence type="ECO:0000313" key="14">
    <source>
        <dbReference type="Proteomes" id="UP001229409"/>
    </source>
</evidence>
<keyword evidence="7" id="KW-0915">Sodium</keyword>
<dbReference type="RefSeq" id="WP_279833456.1">
    <property type="nucleotide sequence ID" value="NZ_JARVWT010000003.1"/>
</dbReference>
<feature type="transmembrane region" description="Helical" evidence="11">
    <location>
        <begin position="288"/>
        <end position="309"/>
    </location>
</feature>
<evidence type="ECO:0000256" key="11">
    <source>
        <dbReference type="SAM" id="Phobius"/>
    </source>
</evidence>
<feature type="transmembrane region" description="Helical" evidence="11">
    <location>
        <begin position="84"/>
        <end position="102"/>
    </location>
</feature>
<evidence type="ECO:0000259" key="12">
    <source>
        <dbReference type="Pfam" id="PF00999"/>
    </source>
</evidence>
<dbReference type="EMBL" id="JARVWT010000003">
    <property type="protein sequence ID" value="MDH2331295.1"/>
    <property type="molecule type" value="Genomic_DNA"/>
</dbReference>
<protein>
    <submittedName>
        <fullName evidence="13">Cation:proton antiporter</fullName>
    </submittedName>
</protein>
<keyword evidence="3" id="KW-0813">Transport</keyword>
<gene>
    <name evidence="13" type="ORF">QDS18_10450</name>
</gene>
<evidence type="ECO:0000256" key="4">
    <source>
        <dbReference type="ARBA" id="ARBA00022449"/>
    </source>
</evidence>
<dbReference type="NCBIfam" id="TIGR00932">
    <property type="entry name" value="2a37"/>
    <property type="match status" value="1"/>
</dbReference>
<comment type="subcellular location">
    <subcellularLocation>
        <location evidence="1">Membrane</location>
        <topology evidence="1">Multi-pass membrane protein</topology>
    </subcellularLocation>
</comment>
<evidence type="ECO:0000256" key="6">
    <source>
        <dbReference type="ARBA" id="ARBA00022989"/>
    </source>
</evidence>
<evidence type="ECO:0000256" key="9">
    <source>
        <dbReference type="ARBA" id="ARBA00023136"/>
    </source>
</evidence>
<keyword evidence="8" id="KW-0406">Ion transport</keyword>
<organism evidence="13 14">
    <name type="scientific">Paenibacillus polymyxa</name>
    <name type="common">Bacillus polymyxa</name>
    <dbReference type="NCBI Taxonomy" id="1406"/>
    <lineage>
        <taxon>Bacteria</taxon>
        <taxon>Bacillati</taxon>
        <taxon>Bacillota</taxon>
        <taxon>Bacilli</taxon>
        <taxon>Bacillales</taxon>
        <taxon>Paenibacillaceae</taxon>
        <taxon>Paenibacillus</taxon>
    </lineage>
</organism>
<dbReference type="Gene3D" id="1.20.1530.20">
    <property type="match status" value="1"/>
</dbReference>
<dbReference type="PANTHER" id="PTHR43562">
    <property type="entry name" value="NAPA-TYPE SODIUM/HYDROGEN ANTIPORTER"/>
    <property type="match status" value="1"/>
</dbReference>
<dbReference type="GO" id="GO:0006814">
    <property type="term" value="P:sodium ion transport"/>
    <property type="evidence" value="ECO:0007669"/>
    <property type="project" value="UniProtKB-KW"/>
</dbReference>
<feature type="transmembrane region" description="Helical" evidence="11">
    <location>
        <begin position="176"/>
        <end position="198"/>
    </location>
</feature>
<feature type="transmembrane region" description="Helical" evidence="11">
    <location>
        <begin position="114"/>
        <end position="132"/>
    </location>
</feature>
<dbReference type="InterPro" id="IPR004771">
    <property type="entry name" value="K/H_exchanger"/>
</dbReference>
<dbReference type="PANTHER" id="PTHR43562:SF3">
    <property type="entry name" value="SODIUM ION_PROTON EXCHANGER (EUROFUNG)"/>
    <property type="match status" value="1"/>
</dbReference>
<dbReference type="InterPro" id="IPR006153">
    <property type="entry name" value="Cation/H_exchanger_TM"/>
</dbReference>
<keyword evidence="10" id="KW-0739">Sodium transport</keyword>
<keyword evidence="9 11" id="KW-0472">Membrane</keyword>
<reference evidence="13" key="1">
    <citation type="submission" date="2023-04" db="EMBL/GenBank/DDBJ databases">
        <title>Uncovering the Secrets of Slow-Growing Bacteria in Tropical Savanna Soil through Cultivation and Genomic Analysis.</title>
        <authorList>
            <person name="Goncalves O.S."/>
            <person name="Santana M.F."/>
        </authorList>
    </citation>
    <scope>NUCLEOTIDE SEQUENCE</scope>
    <source>
        <strain evidence="13">ANTI</strain>
    </source>
</reference>
<evidence type="ECO:0000256" key="10">
    <source>
        <dbReference type="ARBA" id="ARBA00023201"/>
    </source>
</evidence>
<evidence type="ECO:0000256" key="5">
    <source>
        <dbReference type="ARBA" id="ARBA00022692"/>
    </source>
</evidence>
<evidence type="ECO:0000256" key="8">
    <source>
        <dbReference type="ARBA" id="ARBA00023065"/>
    </source>
</evidence>